<dbReference type="InterPro" id="IPR045210">
    <property type="entry name" value="RING-Ubox_PUB"/>
</dbReference>
<dbReference type="InterPro" id="IPR052085">
    <property type="entry name" value="WD-SAM-U-box"/>
</dbReference>
<dbReference type="GO" id="GO:0004842">
    <property type="term" value="F:ubiquitin-protein transferase activity"/>
    <property type="evidence" value="ECO:0007669"/>
    <property type="project" value="InterPro"/>
</dbReference>
<feature type="compositionally biased region" description="Basic and acidic residues" evidence="1">
    <location>
        <begin position="561"/>
        <end position="576"/>
    </location>
</feature>
<gene>
    <name evidence="3" type="ORF">Cvel_13479</name>
</gene>
<feature type="compositionally biased region" description="Low complexity" evidence="1">
    <location>
        <begin position="710"/>
        <end position="722"/>
    </location>
</feature>
<dbReference type="AlphaFoldDB" id="A0A0G4IDP7"/>
<dbReference type="InterPro" id="IPR003613">
    <property type="entry name" value="Ubox_domain"/>
</dbReference>
<feature type="compositionally biased region" description="Basic and acidic residues" evidence="1">
    <location>
        <begin position="514"/>
        <end position="527"/>
    </location>
</feature>
<feature type="compositionally biased region" description="Low complexity" evidence="1">
    <location>
        <begin position="621"/>
        <end position="655"/>
    </location>
</feature>
<evidence type="ECO:0000256" key="1">
    <source>
        <dbReference type="SAM" id="MobiDB-lite"/>
    </source>
</evidence>
<dbReference type="PANTHER" id="PTHR46573">
    <property type="entry name" value="WD REPEAT, SAM AND U-BOX DOMAIN-CONTAINING PROTEIN 1"/>
    <property type="match status" value="1"/>
</dbReference>
<dbReference type="CDD" id="cd16664">
    <property type="entry name" value="RING-Ubox_PUB"/>
    <property type="match status" value="1"/>
</dbReference>
<accession>A0A0G4IDP7</accession>
<reference evidence="3" key="1">
    <citation type="submission" date="2014-11" db="EMBL/GenBank/DDBJ databases">
        <authorList>
            <person name="Otto D Thomas"/>
            <person name="Naeem Raeece"/>
        </authorList>
    </citation>
    <scope>NUCLEOTIDE SEQUENCE</scope>
</reference>
<feature type="compositionally biased region" description="Gly residues" evidence="1">
    <location>
        <begin position="772"/>
        <end position="783"/>
    </location>
</feature>
<feature type="domain" description="U-box" evidence="2">
    <location>
        <begin position="801"/>
        <end position="875"/>
    </location>
</feature>
<feature type="region of interest" description="Disordered" evidence="1">
    <location>
        <begin position="689"/>
        <end position="796"/>
    </location>
</feature>
<dbReference type="GO" id="GO:0016567">
    <property type="term" value="P:protein ubiquitination"/>
    <property type="evidence" value="ECO:0007669"/>
    <property type="project" value="InterPro"/>
</dbReference>
<feature type="compositionally biased region" description="Basic residues" evidence="1">
    <location>
        <begin position="503"/>
        <end position="513"/>
    </location>
</feature>
<dbReference type="PROSITE" id="PS51698">
    <property type="entry name" value="U_BOX"/>
    <property type="match status" value="1"/>
</dbReference>
<dbReference type="Gene3D" id="3.30.40.10">
    <property type="entry name" value="Zinc/RING finger domain, C3HC4 (zinc finger)"/>
    <property type="match status" value="2"/>
</dbReference>
<sequence length="879" mass="93358">MAEETSHLQNAIRISEHIEECLSVLHSSGEALHLTTGGGDTDASSGTSGLSLMWKKITFKLSSQSKIVDASHRKVVNTVVKAVQDLMLSCFNTYALDQTFALYEIGFELLVNIVILFENLQEAVARVTPNDKEEAASLLSSVKESILVALEALGDVYDALIRVIPTLEYLTPGVSGNLRLYQLEVLVELFGAQALTGRHLLELTNNDVPGCVGLIAFVIGHPGSPFQVQLAAATCLVHLTTADSVFLSEAEKEKNEKKEKKEKGAVQAKGGELDANDFSIDALSLRLHKHVNSLIQAIISFDVVDAFGRCICQHQMSHARTDLIVRCFLSTLHNCLLYCTECQKKLRQHLACHTPIIPDIVVPYIDNLLPALRDLATGAKSAQGTPADVYSEAVAHEISWAIESQNFRSALQTLVVATYNLKVLRGHLLKSGVISRVLDVPSLAGHPQTLSLIGRLLLNVEYSNAGNKDGQGTAKELTSKVMNIWTADRASFVGSGSGAAHSRLMKQQRRRRRKEEARLLKQRKAEAGADGASLKAPPRNPFDVPDVWSGPASGNGGGVEGVEREMKGEADGRGRDEEDEDVWLSAEEDTADADAETDDETLAEKEGKTATSGAAGGGVGSSSSSSAASAGAAATATAAAAGDSSASSSGDASSALPVCAMSGAQIREPVQSPDGHVFEKTQIETWLRQKQELSAFTNPAPADDDEKEAPGSSAATAGGSKKAQAEVRTVADELKEQSAAAPPPARACALSSLAGLPSLTPSKKGVPASVLFGGGQASEGGDSGGKERKASASSVYRSVVDAPEEYRCSLDGKLMTDPVVSPYGSVFERATIERWLETCGSVCPLTDRPLHPEDLRLDRDLKKTISDWIGTTQQSASKA</sequence>
<feature type="compositionally biased region" description="Basic and acidic residues" evidence="1">
    <location>
        <begin position="723"/>
        <end position="736"/>
    </location>
</feature>
<proteinExistence type="predicted"/>
<name>A0A0G4IDP7_9ALVE</name>
<feature type="compositionally biased region" description="Acidic residues" evidence="1">
    <location>
        <begin position="577"/>
        <end position="601"/>
    </location>
</feature>
<evidence type="ECO:0000313" key="3">
    <source>
        <dbReference type="EMBL" id="CEM55361.1"/>
    </source>
</evidence>
<dbReference type="PANTHER" id="PTHR46573:SF1">
    <property type="entry name" value="WD REPEAT, SAM AND U-BOX DOMAIN-CONTAINING PROTEIN 1"/>
    <property type="match status" value="1"/>
</dbReference>
<protein>
    <recommendedName>
        <fullName evidence="2">U-box domain-containing protein</fullName>
    </recommendedName>
</protein>
<dbReference type="SMART" id="SM00504">
    <property type="entry name" value="Ubox"/>
    <property type="match status" value="2"/>
</dbReference>
<feature type="region of interest" description="Disordered" evidence="1">
    <location>
        <begin position="495"/>
        <end position="655"/>
    </location>
</feature>
<dbReference type="VEuPathDB" id="CryptoDB:Cvel_13479"/>
<organism evidence="3">
    <name type="scientific">Chromera velia CCMP2878</name>
    <dbReference type="NCBI Taxonomy" id="1169474"/>
    <lineage>
        <taxon>Eukaryota</taxon>
        <taxon>Sar</taxon>
        <taxon>Alveolata</taxon>
        <taxon>Colpodellida</taxon>
        <taxon>Chromeraceae</taxon>
        <taxon>Chromera</taxon>
    </lineage>
</organism>
<dbReference type="InterPro" id="IPR013083">
    <property type="entry name" value="Znf_RING/FYVE/PHD"/>
</dbReference>
<dbReference type="Pfam" id="PF04564">
    <property type="entry name" value="U-box"/>
    <property type="match status" value="1"/>
</dbReference>
<evidence type="ECO:0000259" key="2">
    <source>
        <dbReference type="PROSITE" id="PS51698"/>
    </source>
</evidence>
<dbReference type="EMBL" id="CDMZ01005868">
    <property type="protein sequence ID" value="CEM55361.1"/>
    <property type="molecule type" value="Genomic_DNA"/>
</dbReference>
<dbReference type="SUPFAM" id="SSF57850">
    <property type="entry name" value="RING/U-box"/>
    <property type="match status" value="2"/>
</dbReference>